<proteinExistence type="predicted"/>
<protein>
    <submittedName>
        <fullName evidence="1">Uncharacterized protein</fullName>
    </submittedName>
</protein>
<dbReference type="AlphaFoldDB" id="A0A6J4VVZ0"/>
<sequence length="64" mass="7429">MDRLSHDEFHKLSLDELETLTGLTAPQGDADEDDYRSRAWESYKQDVTNEEEWVSIEGENAPEE</sequence>
<name>A0A6J4VVZ0_9DEIN</name>
<organism evidence="1">
    <name type="scientific">uncultured Truepera sp</name>
    <dbReference type="NCBI Taxonomy" id="543023"/>
    <lineage>
        <taxon>Bacteria</taxon>
        <taxon>Thermotogati</taxon>
        <taxon>Deinococcota</taxon>
        <taxon>Deinococci</taxon>
        <taxon>Trueperales</taxon>
        <taxon>Trueperaceae</taxon>
        <taxon>Truepera</taxon>
        <taxon>environmental samples</taxon>
    </lineage>
</organism>
<reference evidence="1" key="1">
    <citation type="submission" date="2020-02" db="EMBL/GenBank/DDBJ databases">
        <authorList>
            <person name="Meier V. D."/>
        </authorList>
    </citation>
    <scope>NUCLEOTIDE SEQUENCE</scope>
    <source>
        <strain evidence="1">AVDCRST_MAG86</strain>
    </source>
</reference>
<evidence type="ECO:0000313" key="1">
    <source>
        <dbReference type="EMBL" id="CAA9587123.1"/>
    </source>
</evidence>
<gene>
    <name evidence="1" type="ORF">AVDCRST_MAG86-3723</name>
</gene>
<dbReference type="EMBL" id="CADCWP010000334">
    <property type="protein sequence ID" value="CAA9587123.1"/>
    <property type="molecule type" value="Genomic_DNA"/>
</dbReference>
<accession>A0A6J4VVZ0</accession>